<evidence type="ECO:0000256" key="5">
    <source>
        <dbReference type="ARBA" id="ARBA00023157"/>
    </source>
</evidence>
<dbReference type="InterPro" id="IPR001382">
    <property type="entry name" value="Glyco_hydro_47"/>
</dbReference>
<dbReference type="Pfam" id="PF01532">
    <property type="entry name" value="Glyco_hydro_47"/>
    <property type="match status" value="2"/>
</dbReference>
<feature type="active site" description="Proton donor" evidence="6">
    <location>
        <position position="287"/>
    </location>
</feature>
<dbReference type="SUPFAM" id="SSF48225">
    <property type="entry name" value="Seven-hairpin glycosidases"/>
    <property type="match status" value="1"/>
</dbReference>
<evidence type="ECO:0000256" key="1">
    <source>
        <dbReference type="ARBA" id="ARBA00001913"/>
    </source>
</evidence>
<comment type="similarity">
    <text evidence="3 9">Belongs to the glycosyl hydrolase 47 family.</text>
</comment>
<dbReference type="FunFam" id="1.50.10.10:FF:000097">
    <property type="entry name" value="alpha-1,2-Mannosidase"/>
    <property type="match status" value="1"/>
</dbReference>
<evidence type="ECO:0000313" key="11">
    <source>
        <dbReference type="Proteomes" id="UP000001646"/>
    </source>
</evidence>
<feature type="active site" description="Proton donor" evidence="6">
    <location>
        <position position="79"/>
    </location>
</feature>
<name>H9GPR7_ANOCA</name>
<dbReference type="GeneTree" id="ENSGT00940000159312"/>
<dbReference type="Ensembl" id="ENSACAT00000017897.4">
    <property type="protein sequence ID" value="ENSACAP00000017551.4"/>
    <property type="gene ID" value="ENSACAG00000017826.4"/>
</dbReference>
<evidence type="ECO:0000256" key="6">
    <source>
        <dbReference type="PIRSR" id="PIRSR601382-1"/>
    </source>
</evidence>
<feature type="binding site" evidence="7">
    <location>
        <position position="398"/>
    </location>
    <ligand>
        <name>Ca(2+)</name>
        <dbReference type="ChEBI" id="CHEBI:29108"/>
    </ligand>
</feature>
<keyword evidence="9" id="KW-0326">Glycosidase</keyword>
<comment type="cofactor">
    <cofactor evidence="1 7">
        <name>Ca(2+)</name>
        <dbReference type="ChEBI" id="CHEBI:29108"/>
    </cofactor>
</comment>
<evidence type="ECO:0000256" key="9">
    <source>
        <dbReference type="RuleBase" id="RU361193"/>
    </source>
</evidence>
<dbReference type="EC" id="3.2.1.-" evidence="9"/>
<dbReference type="HOGENOM" id="CLU_003818_3_2_1"/>
<dbReference type="GO" id="GO:0005783">
    <property type="term" value="C:endoplasmic reticulum"/>
    <property type="evidence" value="ECO:0000318"/>
    <property type="project" value="GO_Central"/>
</dbReference>
<evidence type="ECO:0000256" key="4">
    <source>
        <dbReference type="ARBA" id="ARBA00022801"/>
    </source>
</evidence>
<dbReference type="Bgee" id="ENSACAG00000017826">
    <property type="expression patterns" value="Expressed in liver and 13 other cell types or tissues"/>
</dbReference>
<accession>H9GPR7</accession>
<dbReference type="InterPro" id="IPR036026">
    <property type="entry name" value="Seven-hairpin_glycosidases"/>
</dbReference>
<dbReference type="InterPro" id="IPR012341">
    <property type="entry name" value="6hp_glycosidase-like_sf"/>
</dbReference>
<reference evidence="10" key="1">
    <citation type="submission" date="2009-12" db="EMBL/GenBank/DDBJ databases">
        <title>The Genome Sequence of Anolis carolinensis (Green Anole Lizard).</title>
        <authorList>
            <consortium name="The Genome Sequencing Platform"/>
            <person name="Di Palma F."/>
            <person name="Alfoldi J."/>
            <person name="Heiman D."/>
            <person name="Young S."/>
            <person name="Grabherr M."/>
            <person name="Johnson J."/>
            <person name="Lander E.S."/>
            <person name="Lindblad-Toh K."/>
        </authorList>
    </citation>
    <scope>NUCLEOTIDE SEQUENCE [LARGE SCALE GENOMIC DNA]</scope>
    <source>
        <strain evidence="10">JBL SC #1</strain>
    </source>
</reference>
<feature type="active site" evidence="6">
    <location>
        <position position="178"/>
    </location>
</feature>
<evidence type="ECO:0000313" key="10">
    <source>
        <dbReference type="Ensembl" id="ENSACAP00000017551.4"/>
    </source>
</evidence>
<reference evidence="10" key="2">
    <citation type="submission" date="2025-08" db="UniProtKB">
        <authorList>
            <consortium name="Ensembl"/>
        </authorList>
    </citation>
    <scope>IDENTIFICATION</scope>
</reference>
<keyword evidence="7" id="KW-0479">Metal-binding</keyword>
<dbReference type="GO" id="GO:0000139">
    <property type="term" value="C:Golgi membrane"/>
    <property type="evidence" value="ECO:0000318"/>
    <property type="project" value="GO_Central"/>
</dbReference>
<gene>
    <name evidence="10" type="primary">MAN1C1</name>
</gene>
<comment type="pathway">
    <text evidence="2">Protein modification; protein glycosylation.</text>
</comment>
<protein>
    <recommendedName>
        <fullName evidence="9">alpha-1,2-Mannosidase</fullName>
        <ecNumber evidence="9">3.2.1.-</ecNumber>
    </recommendedName>
</protein>
<dbReference type="GO" id="GO:0036503">
    <property type="term" value="P:ERAD pathway"/>
    <property type="evidence" value="ECO:0000318"/>
    <property type="project" value="GO_Central"/>
</dbReference>
<dbReference type="STRING" id="28377.ENSACAP00000017551"/>
<evidence type="ECO:0000256" key="2">
    <source>
        <dbReference type="ARBA" id="ARBA00004922"/>
    </source>
</evidence>
<dbReference type="InterPro" id="IPR050749">
    <property type="entry name" value="Glycosyl_Hydrolase_47"/>
</dbReference>
<feature type="active site" evidence="6">
    <location>
        <position position="312"/>
    </location>
</feature>
<keyword evidence="11" id="KW-1185">Reference proteome</keyword>
<evidence type="ECO:0000256" key="3">
    <source>
        <dbReference type="ARBA" id="ARBA00007658"/>
    </source>
</evidence>
<dbReference type="GO" id="GO:0005975">
    <property type="term" value="P:carbohydrate metabolic process"/>
    <property type="evidence" value="ECO:0007669"/>
    <property type="project" value="InterPro"/>
</dbReference>
<dbReference type="PANTHER" id="PTHR11742:SF28">
    <property type="entry name" value="MANNOSYL-OLIGOSACCHARIDE 1,2-ALPHA-MANNOSIDASE IC"/>
    <property type="match status" value="1"/>
</dbReference>
<evidence type="ECO:0000256" key="7">
    <source>
        <dbReference type="PIRSR" id="PIRSR601382-2"/>
    </source>
</evidence>
<evidence type="ECO:0000256" key="8">
    <source>
        <dbReference type="PIRSR" id="PIRSR601382-3"/>
    </source>
</evidence>
<dbReference type="InParanoid" id="H9GPR7"/>
<dbReference type="Proteomes" id="UP000001646">
    <property type="component" value="Unplaced"/>
</dbReference>
<dbReference type="GO" id="GO:0004571">
    <property type="term" value="F:mannosyl-oligosaccharide 1,2-alpha-mannosidase activity"/>
    <property type="evidence" value="ECO:0000318"/>
    <property type="project" value="GO_Central"/>
</dbReference>
<sequence>MMKFAWDNYKQYALGKNELRPLTRNGHIGNMFGGLRGATVVDALDTLYIMELQEEFQEAKDWVESSFDLNVNGEASLFEVNIRYVGGLLAAYYLTGEEVFKSKALELGEKLLPAFNTPTGIPRGNKKKLYLFELKSNKQFSNRTMSLIEKPQGLYPNFLSPVTGNWVQHHVSIGGLGDSFYEYLIKSWLMSDKRDVEAKSMYDNALEAIEKHLVKKSAGGLTYIAEWRGGILDHKMGHLACFSGGMIALGAQHAAKEQAQHYMELAAEITNTCHESYVRSETKLGPEAFRFDSGTEAMATRLSDRYYILRPEVVESYLYLWRLTHDPKYRQWGWEAVQALEKNCRVEAGFSGIRDVYASTPSHDNMQQSFFLAETLKYLYLLFCEDDVLSLEDWVFNTEAHPLPINRTNSSLKTGVQ</sequence>
<dbReference type="eggNOG" id="KOG2204">
    <property type="taxonomic scope" value="Eukaryota"/>
</dbReference>
<proteinExistence type="inferred from homology"/>
<organism evidence="10 11">
    <name type="scientific">Anolis carolinensis</name>
    <name type="common">Green anole</name>
    <name type="synonym">American chameleon</name>
    <dbReference type="NCBI Taxonomy" id="28377"/>
    <lineage>
        <taxon>Eukaryota</taxon>
        <taxon>Metazoa</taxon>
        <taxon>Chordata</taxon>
        <taxon>Craniata</taxon>
        <taxon>Vertebrata</taxon>
        <taxon>Euteleostomi</taxon>
        <taxon>Lepidosauria</taxon>
        <taxon>Squamata</taxon>
        <taxon>Bifurcata</taxon>
        <taxon>Unidentata</taxon>
        <taxon>Episquamata</taxon>
        <taxon>Toxicofera</taxon>
        <taxon>Iguania</taxon>
        <taxon>Dactyloidae</taxon>
        <taxon>Anolis</taxon>
    </lineage>
</organism>
<feature type="disulfide bond" evidence="8">
    <location>
        <begin position="241"/>
        <end position="273"/>
    </location>
</feature>
<keyword evidence="4 9" id="KW-0378">Hydrolase</keyword>
<dbReference type="AlphaFoldDB" id="H9GPR7"/>
<keyword evidence="7" id="KW-0106">Calcium</keyword>
<dbReference type="FunCoup" id="H9GPR7">
    <property type="interactions" value="254"/>
</dbReference>
<dbReference type="Gene3D" id="1.50.10.10">
    <property type="match status" value="2"/>
</dbReference>
<dbReference type="PRINTS" id="PR00747">
    <property type="entry name" value="GLYHDRLASE47"/>
</dbReference>
<dbReference type="GO" id="GO:0005509">
    <property type="term" value="F:calcium ion binding"/>
    <property type="evidence" value="ECO:0007669"/>
    <property type="project" value="InterPro"/>
</dbReference>
<dbReference type="PANTHER" id="PTHR11742">
    <property type="entry name" value="MANNOSYL-OLIGOSACCHARIDE ALPHA-1,2-MANNOSIDASE-RELATED"/>
    <property type="match status" value="1"/>
</dbReference>
<keyword evidence="5 8" id="KW-1015">Disulfide bond</keyword>
<reference evidence="10" key="3">
    <citation type="submission" date="2025-09" db="UniProtKB">
        <authorList>
            <consortium name="Ensembl"/>
        </authorList>
    </citation>
    <scope>IDENTIFICATION</scope>
</reference>